<sequence>MTTDATTARSGSAQSAAAAPPARGQQIVTQRLVQVLAGESFYKPAQHHQTHAGVAERRAGHSTLDQWRGQHRLPAGRVVGQAGDLGTDRQRRRMGQQHGDGDGALSGAGELGQVLPQRLVKLDLALVDELQHQQRGVDLGQ</sequence>
<evidence type="ECO:0000313" key="3">
    <source>
        <dbReference type="Proteomes" id="UP000578112"/>
    </source>
</evidence>
<proteinExistence type="predicted"/>
<dbReference type="Proteomes" id="UP000578112">
    <property type="component" value="Unassembled WGS sequence"/>
</dbReference>
<name>A0A7W7MNG3_9ACTN</name>
<comment type="caution">
    <text evidence="2">The sequence shown here is derived from an EMBL/GenBank/DDBJ whole genome shotgun (WGS) entry which is preliminary data.</text>
</comment>
<dbReference type="AlphaFoldDB" id="A0A7W7MNG3"/>
<dbReference type="EMBL" id="JACHNH010000001">
    <property type="protein sequence ID" value="MBB4760956.1"/>
    <property type="molecule type" value="Genomic_DNA"/>
</dbReference>
<evidence type="ECO:0000256" key="1">
    <source>
        <dbReference type="SAM" id="MobiDB-lite"/>
    </source>
</evidence>
<organism evidence="2 3">
    <name type="scientific">Actinoplanes digitatis</name>
    <dbReference type="NCBI Taxonomy" id="1868"/>
    <lineage>
        <taxon>Bacteria</taxon>
        <taxon>Bacillati</taxon>
        <taxon>Actinomycetota</taxon>
        <taxon>Actinomycetes</taxon>
        <taxon>Micromonosporales</taxon>
        <taxon>Micromonosporaceae</taxon>
        <taxon>Actinoplanes</taxon>
    </lineage>
</organism>
<protein>
    <submittedName>
        <fullName evidence="2">Uncharacterized protein</fullName>
    </submittedName>
</protein>
<keyword evidence="3" id="KW-1185">Reference proteome</keyword>
<evidence type="ECO:0000313" key="2">
    <source>
        <dbReference type="EMBL" id="MBB4760956.1"/>
    </source>
</evidence>
<reference evidence="2 3" key="1">
    <citation type="submission" date="2020-08" db="EMBL/GenBank/DDBJ databases">
        <title>Sequencing the genomes of 1000 actinobacteria strains.</title>
        <authorList>
            <person name="Klenk H.-P."/>
        </authorList>
    </citation>
    <scope>NUCLEOTIDE SEQUENCE [LARGE SCALE GENOMIC DNA]</scope>
    <source>
        <strain evidence="2 3">DSM 43149</strain>
    </source>
</reference>
<feature type="region of interest" description="Disordered" evidence="1">
    <location>
        <begin position="1"/>
        <end position="25"/>
    </location>
</feature>
<accession>A0A7W7MNG3</accession>
<feature type="region of interest" description="Disordered" evidence="1">
    <location>
        <begin position="75"/>
        <end position="109"/>
    </location>
</feature>
<gene>
    <name evidence="2" type="ORF">BJ971_001512</name>
</gene>